<dbReference type="Proteomes" id="UP001359559">
    <property type="component" value="Unassembled WGS sequence"/>
</dbReference>
<evidence type="ECO:0000256" key="3">
    <source>
        <dbReference type="ARBA" id="ARBA00022694"/>
    </source>
</evidence>
<dbReference type="PANTHER" id="PTHR43052">
    <property type="match status" value="1"/>
</dbReference>
<dbReference type="InterPro" id="IPR014729">
    <property type="entry name" value="Rossmann-like_a/b/a_fold"/>
</dbReference>
<dbReference type="PANTHER" id="PTHR43052:SF1">
    <property type="entry name" value="TRNA-5-TAURINOMETHYLURIDINE 2-SULFURTRANSFERASE"/>
    <property type="match status" value="1"/>
</dbReference>
<proteinExistence type="predicted"/>
<dbReference type="Pfam" id="PF03054">
    <property type="entry name" value="tRNA_Me_trans"/>
    <property type="match status" value="1"/>
</dbReference>
<keyword evidence="4" id="KW-0547">Nucleotide-binding</keyword>
<dbReference type="SUPFAM" id="SSF52402">
    <property type="entry name" value="Adenine nucleotide alpha hydrolases-like"/>
    <property type="match status" value="1"/>
</dbReference>
<evidence type="ECO:0000256" key="5">
    <source>
        <dbReference type="ARBA" id="ARBA00022840"/>
    </source>
</evidence>
<dbReference type="InterPro" id="IPR051305">
    <property type="entry name" value="tRNA_2-thiouridylase_MnmA"/>
</dbReference>
<dbReference type="GO" id="GO:0008033">
    <property type="term" value="P:tRNA processing"/>
    <property type="evidence" value="ECO:0007669"/>
    <property type="project" value="UniProtKB-KW"/>
</dbReference>
<dbReference type="AlphaFoldDB" id="A0AAN9I2B9"/>
<evidence type="ECO:0000256" key="7">
    <source>
        <dbReference type="ARBA" id="ARBA00023157"/>
    </source>
</evidence>
<dbReference type="EMBL" id="JAYKXN010000008">
    <property type="protein sequence ID" value="KAK7262524.1"/>
    <property type="molecule type" value="Genomic_DNA"/>
</dbReference>
<keyword evidence="1" id="KW-0820">tRNA-binding</keyword>
<accession>A0AAN9I2B9</accession>
<comment type="caution">
    <text evidence="8">The sequence shown here is derived from an EMBL/GenBank/DDBJ whole genome shotgun (WGS) entry which is preliminary data.</text>
</comment>
<evidence type="ECO:0000313" key="9">
    <source>
        <dbReference type="Proteomes" id="UP001359559"/>
    </source>
</evidence>
<evidence type="ECO:0000256" key="2">
    <source>
        <dbReference type="ARBA" id="ARBA00022679"/>
    </source>
</evidence>
<evidence type="ECO:0000313" key="8">
    <source>
        <dbReference type="EMBL" id="KAK7262524.1"/>
    </source>
</evidence>
<evidence type="ECO:0000256" key="1">
    <source>
        <dbReference type="ARBA" id="ARBA00022555"/>
    </source>
</evidence>
<protein>
    <recommendedName>
        <fullName evidence="10">tRNA-5-taurinomethyluridine 2-sulfurtransferase</fullName>
    </recommendedName>
</protein>
<name>A0AAN9I2B9_CLITE</name>
<gene>
    <name evidence="8" type="ORF">RJT34_30098</name>
</gene>
<dbReference type="Gene3D" id="3.40.50.620">
    <property type="entry name" value="HUPs"/>
    <property type="match status" value="1"/>
</dbReference>
<dbReference type="GO" id="GO:0005524">
    <property type="term" value="F:ATP binding"/>
    <property type="evidence" value="ECO:0007669"/>
    <property type="project" value="UniProtKB-KW"/>
</dbReference>
<evidence type="ECO:0000256" key="4">
    <source>
        <dbReference type="ARBA" id="ARBA00022741"/>
    </source>
</evidence>
<organism evidence="8 9">
    <name type="scientific">Clitoria ternatea</name>
    <name type="common">Butterfly pea</name>
    <dbReference type="NCBI Taxonomy" id="43366"/>
    <lineage>
        <taxon>Eukaryota</taxon>
        <taxon>Viridiplantae</taxon>
        <taxon>Streptophyta</taxon>
        <taxon>Embryophyta</taxon>
        <taxon>Tracheophyta</taxon>
        <taxon>Spermatophyta</taxon>
        <taxon>Magnoliopsida</taxon>
        <taxon>eudicotyledons</taxon>
        <taxon>Gunneridae</taxon>
        <taxon>Pentapetalae</taxon>
        <taxon>rosids</taxon>
        <taxon>fabids</taxon>
        <taxon>Fabales</taxon>
        <taxon>Fabaceae</taxon>
        <taxon>Papilionoideae</taxon>
        <taxon>50 kb inversion clade</taxon>
        <taxon>NPAAA clade</taxon>
        <taxon>indigoferoid/millettioid clade</taxon>
        <taxon>Phaseoleae</taxon>
        <taxon>Clitoria</taxon>
    </lineage>
</organism>
<keyword evidence="6" id="KW-0694">RNA-binding</keyword>
<dbReference type="GO" id="GO:0016740">
    <property type="term" value="F:transferase activity"/>
    <property type="evidence" value="ECO:0007669"/>
    <property type="project" value="UniProtKB-KW"/>
</dbReference>
<keyword evidence="5" id="KW-0067">ATP-binding</keyword>
<keyword evidence="9" id="KW-1185">Reference proteome</keyword>
<dbReference type="GO" id="GO:0000049">
    <property type="term" value="F:tRNA binding"/>
    <property type="evidence" value="ECO:0007669"/>
    <property type="project" value="UniProtKB-KW"/>
</dbReference>
<keyword evidence="7" id="KW-1015">Disulfide bond</keyword>
<keyword evidence="3" id="KW-0819">tRNA processing</keyword>
<reference evidence="8 9" key="1">
    <citation type="submission" date="2024-01" db="EMBL/GenBank/DDBJ databases">
        <title>The genomes of 5 underutilized Papilionoideae crops provide insights into root nodulation and disease resistance.</title>
        <authorList>
            <person name="Yuan L."/>
        </authorList>
    </citation>
    <scope>NUCLEOTIDE SEQUENCE [LARGE SCALE GENOMIC DNA]</scope>
    <source>
        <strain evidence="8">LY-2023</strain>
        <tissue evidence="8">Leaf</tissue>
    </source>
</reference>
<keyword evidence="2" id="KW-0808">Transferase</keyword>
<evidence type="ECO:0008006" key="10">
    <source>
        <dbReference type="Google" id="ProtNLM"/>
    </source>
</evidence>
<evidence type="ECO:0000256" key="6">
    <source>
        <dbReference type="ARBA" id="ARBA00022884"/>
    </source>
</evidence>
<sequence>MLNQVEVPLEVLTDEYWNNVVSYIIEEYHCGRTPNPDVLCNTRIKFGAFVDATNGMGFDYVASGHYANVIHPCGDQMDEPSVLELSPDMVKDQTYFLSHLSQKRRDQEDSALGG</sequence>